<dbReference type="PRINTS" id="PR00038">
    <property type="entry name" value="HTHLUXR"/>
</dbReference>
<dbReference type="PANTHER" id="PTHR44688:SF16">
    <property type="entry name" value="DNA-BINDING TRANSCRIPTIONAL ACTIVATOR DEVR_DOSR"/>
    <property type="match status" value="1"/>
</dbReference>
<dbReference type="InterPro" id="IPR000792">
    <property type="entry name" value="Tscrpt_reg_LuxR_C"/>
</dbReference>
<dbReference type="Pfam" id="PF00196">
    <property type="entry name" value="GerE"/>
    <property type="match status" value="1"/>
</dbReference>
<keyword evidence="2" id="KW-0238">DNA-binding</keyword>
<accession>A0A545U2Z7</accession>
<dbReference type="SMART" id="SM00421">
    <property type="entry name" value="HTH_LUXR"/>
    <property type="match status" value="1"/>
</dbReference>
<dbReference type="AlphaFoldDB" id="A0A545U2Z7"/>
<comment type="caution">
    <text evidence="5">The sequence shown here is derived from an EMBL/GenBank/DDBJ whole genome shotgun (WGS) entry which is preliminary data.</text>
</comment>
<gene>
    <name evidence="5" type="ORF">FKG95_04455</name>
</gene>
<dbReference type="InterPro" id="IPR016032">
    <property type="entry name" value="Sig_transdc_resp-reg_C-effctor"/>
</dbReference>
<dbReference type="PROSITE" id="PS00622">
    <property type="entry name" value="HTH_LUXR_1"/>
    <property type="match status" value="1"/>
</dbReference>
<dbReference type="CDD" id="cd06170">
    <property type="entry name" value="LuxR_C_like"/>
    <property type="match status" value="1"/>
</dbReference>
<keyword evidence="3" id="KW-0804">Transcription</keyword>
<evidence type="ECO:0000313" key="6">
    <source>
        <dbReference type="Proteomes" id="UP000315252"/>
    </source>
</evidence>
<dbReference type="OrthoDB" id="343383at2"/>
<dbReference type="RefSeq" id="WP_142895071.1">
    <property type="nucleotide sequence ID" value="NZ_ML660052.1"/>
</dbReference>
<dbReference type="EMBL" id="VHSH01000001">
    <property type="protein sequence ID" value="TQV83836.1"/>
    <property type="molecule type" value="Genomic_DNA"/>
</dbReference>
<dbReference type="PROSITE" id="PS50043">
    <property type="entry name" value="HTH_LUXR_2"/>
    <property type="match status" value="1"/>
</dbReference>
<feature type="domain" description="HTH luxR-type" evidence="4">
    <location>
        <begin position="216"/>
        <end position="281"/>
    </location>
</feature>
<dbReference type="SUPFAM" id="SSF46894">
    <property type="entry name" value="C-terminal effector domain of the bipartite response regulators"/>
    <property type="match status" value="1"/>
</dbReference>
<protein>
    <submittedName>
        <fullName evidence="5">Helix-turn-helix transcriptional regulator</fullName>
    </submittedName>
</protein>
<reference evidence="5 6" key="1">
    <citation type="submission" date="2019-06" db="EMBL/GenBank/DDBJ databases">
        <title>Whole genome sequence for Rhodospirillaceae sp. R148.</title>
        <authorList>
            <person name="Wang G."/>
        </authorList>
    </citation>
    <scope>NUCLEOTIDE SEQUENCE [LARGE SCALE GENOMIC DNA]</scope>
    <source>
        <strain evidence="5 6">R148</strain>
    </source>
</reference>
<dbReference type="Gene3D" id="1.10.10.10">
    <property type="entry name" value="Winged helix-like DNA-binding domain superfamily/Winged helix DNA-binding domain"/>
    <property type="match status" value="1"/>
</dbReference>
<keyword evidence="1" id="KW-0805">Transcription regulation</keyword>
<evidence type="ECO:0000256" key="3">
    <source>
        <dbReference type="ARBA" id="ARBA00023163"/>
    </source>
</evidence>
<evidence type="ECO:0000313" key="5">
    <source>
        <dbReference type="EMBL" id="TQV83836.1"/>
    </source>
</evidence>
<dbReference type="PANTHER" id="PTHR44688">
    <property type="entry name" value="DNA-BINDING TRANSCRIPTIONAL ACTIVATOR DEVR_DOSR"/>
    <property type="match status" value="1"/>
</dbReference>
<dbReference type="GO" id="GO:0003677">
    <property type="term" value="F:DNA binding"/>
    <property type="evidence" value="ECO:0007669"/>
    <property type="project" value="UniProtKB-KW"/>
</dbReference>
<organism evidence="5 6">
    <name type="scientific">Denitrobaculum tricleocarpae</name>
    <dbReference type="NCBI Taxonomy" id="2591009"/>
    <lineage>
        <taxon>Bacteria</taxon>
        <taxon>Pseudomonadati</taxon>
        <taxon>Pseudomonadota</taxon>
        <taxon>Alphaproteobacteria</taxon>
        <taxon>Rhodospirillales</taxon>
        <taxon>Rhodospirillaceae</taxon>
        <taxon>Denitrobaculum</taxon>
    </lineage>
</organism>
<evidence type="ECO:0000256" key="2">
    <source>
        <dbReference type="ARBA" id="ARBA00023125"/>
    </source>
</evidence>
<proteinExistence type="predicted"/>
<name>A0A545U2Z7_9PROT</name>
<evidence type="ECO:0000259" key="4">
    <source>
        <dbReference type="PROSITE" id="PS50043"/>
    </source>
</evidence>
<dbReference type="GO" id="GO:0006355">
    <property type="term" value="P:regulation of DNA-templated transcription"/>
    <property type="evidence" value="ECO:0007669"/>
    <property type="project" value="InterPro"/>
</dbReference>
<sequence length="288" mass="32385">MPQGNSTKPRGASSPKLIRDRADELVSAIGRDDFFALLSSALGDILHFEFLIVFLYRKDAAPARLHDSITAARHRKGLNNYLKNTYVLNPFYQALRKGVEPGVYFMKNFMPAPCDLENRQQDFRLRVDSYEEIGFLTEDWPSGMQELLLVMPIDPSTLVEVSLSKKEAGGGFTAGNVTELRGVFSFLHALIRKHWEVASHLLAPELEAPLLERLFMNFGQDVLSERERQVIRLVLLGHSSTSVALNLGVALPTVKSHRRNAYAKLEISSQAELFALFMSSVHELRDSL</sequence>
<dbReference type="InterPro" id="IPR036388">
    <property type="entry name" value="WH-like_DNA-bd_sf"/>
</dbReference>
<keyword evidence="6" id="KW-1185">Reference proteome</keyword>
<dbReference type="Proteomes" id="UP000315252">
    <property type="component" value="Unassembled WGS sequence"/>
</dbReference>
<evidence type="ECO:0000256" key="1">
    <source>
        <dbReference type="ARBA" id="ARBA00023015"/>
    </source>
</evidence>